<dbReference type="OrthoDB" id="8562123at2"/>
<reference evidence="1 2" key="1">
    <citation type="submission" date="2017-06" db="EMBL/GenBank/DDBJ databases">
        <title>Azoarcus sp. TSNA42 complete genome sequence.</title>
        <authorList>
            <person name="Woo J.-H."/>
            <person name="Kim H.-S."/>
        </authorList>
    </citation>
    <scope>NUCLEOTIDE SEQUENCE [LARGE SCALE GENOMIC DNA]</scope>
    <source>
        <strain evidence="1 2">TSNA42</strain>
    </source>
</reference>
<evidence type="ECO:0000313" key="1">
    <source>
        <dbReference type="EMBL" id="AWI78308.1"/>
    </source>
</evidence>
<dbReference type="RefSeq" id="WP_108971305.1">
    <property type="nucleotide sequence ID" value="NZ_CP022188.1"/>
</dbReference>
<name>A0A2U8GXV4_9RHOO</name>
<sequence>MNQHTELLEHVVAHFGDRLHGAPQLTQDALALSLDNGVQLTIRYASTDAYSLRWRFQAGGNEIEMGIDTAPTHPTLATHPNHLHLSGGRAVADPLTRTDASPADNLSAVIEALLRDPQLDFPLP</sequence>
<dbReference type="Pfam" id="PF20126">
    <property type="entry name" value="TumE"/>
    <property type="match status" value="1"/>
</dbReference>
<evidence type="ECO:0000313" key="2">
    <source>
        <dbReference type="Proteomes" id="UP000244902"/>
    </source>
</evidence>
<dbReference type="EMBL" id="CP022188">
    <property type="protein sequence ID" value="AWI78308.1"/>
    <property type="molecule type" value="Genomic_DNA"/>
</dbReference>
<organism evidence="1 2">
    <name type="scientific">Parazoarcus communis</name>
    <dbReference type="NCBI Taxonomy" id="41977"/>
    <lineage>
        <taxon>Bacteria</taxon>
        <taxon>Pseudomonadati</taxon>
        <taxon>Pseudomonadota</taxon>
        <taxon>Betaproteobacteria</taxon>
        <taxon>Rhodocyclales</taxon>
        <taxon>Zoogloeaceae</taxon>
        <taxon>Parazoarcus</taxon>
    </lineage>
</organism>
<dbReference type="AlphaFoldDB" id="A0A2U8GXV4"/>
<dbReference type="InterPro" id="IPR045397">
    <property type="entry name" value="TumE-like"/>
</dbReference>
<gene>
    <name evidence="1" type="ORF">CEW87_02435</name>
</gene>
<accession>A0A2U8GXV4</accession>
<proteinExistence type="predicted"/>
<dbReference type="Proteomes" id="UP000244902">
    <property type="component" value="Chromosome"/>
</dbReference>
<protein>
    <submittedName>
        <fullName evidence="1">Uncharacterized protein</fullName>
    </submittedName>
</protein>